<sequence length="448" mass="49739">MASTNQFRAINLVLMARRVLTLIICLTLPVIFAPTAAAEEYFQSETRFWVDCSLGSRTTDCVQSIEFSDPTKEKRDANGELDYSSIAWIKTTPKLNSKFVYKKTAYAVSDFENMDGKTCESTPNNADFLHDACYTASGLLPDGRDLVFRVMIGSSGPFFNIYQWVDQGVQRTWDRGDWIAQTVPDGSTWRITLKSKSLAQNAGAITSNMKNPYISFGRSTDDDLLTYIQGTVYPNQWQCLSPNKPNATPSERVELCKDPESYAETASTGFSIDVMPYVFQFEKLRGYTPGGIFVSGPTGSLGQVQYDKEQGVLTVPMSGPHFLFDRKTLNKGWMEVSIKGDIIRKAFSLEPKNAGQVAKVEISYVEGKADIASYATRYIPDLDTFEIRAYNFGFSAPLLRIKLTPPKSTQSNSKNAPSKSTSITCVKGKTVKTIKGNPPKCPAGYKKK</sequence>
<protein>
    <submittedName>
        <fullName evidence="1">Unannotated protein</fullName>
    </submittedName>
</protein>
<dbReference type="EMBL" id="CAEZXH010000066">
    <property type="protein sequence ID" value="CAB4688796.1"/>
    <property type="molecule type" value="Genomic_DNA"/>
</dbReference>
<evidence type="ECO:0000313" key="1">
    <source>
        <dbReference type="EMBL" id="CAB4688796.1"/>
    </source>
</evidence>
<gene>
    <name evidence="1" type="ORF">UFOPK2360_01013</name>
</gene>
<dbReference type="AlphaFoldDB" id="A0A6J6NRK3"/>
<accession>A0A6J6NRK3</accession>
<organism evidence="1">
    <name type="scientific">freshwater metagenome</name>
    <dbReference type="NCBI Taxonomy" id="449393"/>
    <lineage>
        <taxon>unclassified sequences</taxon>
        <taxon>metagenomes</taxon>
        <taxon>ecological metagenomes</taxon>
    </lineage>
</organism>
<proteinExistence type="predicted"/>
<name>A0A6J6NRK3_9ZZZZ</name>
<reference evidence="1" key="1">
    <citation type="submission" date="2020-05" db="EMBL/GenBank/DDBJ databases">
        <authorList>
            <person name="Chiriac C."/>
            <person name="Salcher M."/>
            <person name="Ghai R."/>
            <person name="Kavagutti S V."/>
        </authorList>
    </citation>
    <scope>NUCLEOTIDE SEQUENCE</scope>
</reference>